<keyword evidence="5 6" id="KW-0472">Membrane</keyword>
<feature type="transmembrane region" description="Helical" evidence="6">
    <location>
        <begin position="91"/>
        <end position="109"/>
    </location>
</feature>
<dbReference type="InterPro" id="IPR006121">
    <property type="entry name" value="HMA_dom"/>
</dbReference>
<gene>
    <name evidence="8" type="ORF">G7034_04010</name>
</gene>
<comment type="subcellular location">
    <subcellularLocation>
        <location evidence="1">Membrane</location>
        <topology evidence="1">Multi-pass membrane protein</topology>
    </subcellularLocation>
</comment>
<dbReference type="Pfam" id="PF07291">
    <property type="entry name" value="MauE"/>
    <property type="match status" value="1"/>
</dbReference>
<dbReference type="Gene3D" id="3.30.70.100">
    <property type="match status" value="1"/>
</dbReference>
<evidence type="ECO:0000256" key="5">
    <source>
        <dbReference type="ARBA" id="ARBA00023136"/>
    </source>
</evidence>
<dbReference type="AlphaFoldDB" id="A0A967ADR5"/>
<dbReference type="Pfam" id="PF00403">
    <property type="entry name" value="HMA"/>
    <property type="match status" value="1"/>
</dbReference>
<protein>
    <submittedName>
        <fullName evidence="8">Heavy metal transporter</fullName>
    </submittedName>
</protein>
<feature type="transmembrane region" description="Helical" evidence="6">
    <location>
        <begin position="115"/>
        <end position="133"/>
    </location>
</feature>
<dbReference type="InterPro" id="IPR009908">
    <property type="entry name" value="Methylamine_util_MauE"/>
</dbReference>
<evidence type="ECO:0000256" key="1">
    <source>
        <dbReference type="ARBA" id="ARBA00004141"/>
    </source>
</evidence>
<evidence type="ECO:0000256" key="4">
    <source>
        <dbReference type="ARBA" id="ARBA00022989"/>
    </source>
</evidence>
<dbReference type="PROSITE" id="PS50846">
    <property type="entry name" value="HMA_2"/>
    <property type="match status" value="1"/>
</dbReference>
<comment type="caution">
    <text evidence="8">The sequence shown here is derived from an EMBL/GenBank/DDBJ whole genome shotgun (WGS) entry which is preliminary data.</text>
</comment>
<proteinExistence type="predicted"/>
<dbReference type="GO" id="GO:0016020">
    <property type="term" value="C:membrane"/>
    <property type="evidence" value="ECO:0007669"/>
    <property type="project" value="UniProtKB-SubCell"/>
</dbReference>
<dbReference type="EMBL" id="JAANAS010000037">
    <property type="protein sequence ID" value="NGZ89413.1"/>
    <property type="molecule type" value="Genomic_DNA"/>
</dbReference>
<name>A0A967ADR5_9FLAO</name>
<keyword evidence="2 6" id="KW-0812">Transmembrane</keyword>
<evidence type="ECO:0000259" key="7">
    <source>
        <dbReference type="PROSITE" id="PS50846"/>
    </source>
</evidence>
<evidence type="ECO:0000256" key="2">
    <source>
        <dbReference type="ARBA" id="ARBA00022692"/>
    </source>
</evidence>
<feature type="domain" description="HMA" evidence="7">
    <location>
        <begin position="1"/>
        <end position="66"/>
    </location>
</feature>
<dbReference type="CDD" id="cd00371">
    <property type="entry name" value="HMA"/>
    <property type="match status" value="1"/>
</dbReference>
<feature type="transmembrane region" description="Helical" evidence="6">
    <location>
        <begin position="178"/>
        <end position="199"/>
    </location>
</feature>
<keyword evidence="3" id="KW-0479">Metal-binding</keyword>
<dbReference type="Proteomes" id="UP000643701">
    <property type="component" value="Unassembled WGS sequence"/>
</dbReference>
<dbReference type="PROSITE" id="PS01047">
    <property type="entry name" value="HMA_1"/>
    <property type="match status" value="1"/>
</dbReference>
<accession>A0A967ADR5</accession>
<feature type="transmembrane region" description="Helical" evidence="6">
    <location>
        <begin position="220"/>
        <end position="238"/>
    </location>
</feature>
<feature type="transmembrane region" description="Helical" evidence="6">
    <location>
        <begin position="154"/>
        <end position="172"/>
    </location>
</feature>
<dbReference type="InterPro" id="IPR036163">
    <property type="entry name" value="HMA_dom_sf"/>
</dbReference>
<evidence type="ECO:0000313" key="8">
    <source>
        <dbReference type="EMBL" id="NGZ89413.1"/>
    </source>
</evidence>
<dbReference type="InterPro" id="IPR017969">
    <property type="entry name" value="Heavy-metal-associated_CS"/>
</dbReference>
<keyword evidence="9" id="KW-1185">Reference proteome</keyword>
<dbReference type="GO" id="GO:0030416">
    <property type="term" value="P:methylamine metabolic process"/>
    <property type="evidence" value="ECO:0007669"/>
    <property type="project" value="InterPro"/>
</dbReference>
<keyword evidence="4 6" id="KW-1133">Transmembrane helix</keyword>
<evidence type="ECO:0000256" key="6">
    <source>
        <dbReference type="SAM" id="Phobius"/>
    </source>
</evidence>
<dbReference type="SUPFAM" id="SSF55008">
    <property type="entry name" value="HMA, heavy metal-associated domain"/>
    <property type="match status" value="1"/>
</dbReference>
<reference evidence="8" key="1">
    <citation type="submission" date="2020-03" db="EMBL/GenBank/DDBJ databases">
        <title>Psychroflexus Maritimus sp. nov., isolate from marine sediment.</title>
        <authorList>
            <person name="Zhong Y.-L."/>
        </authorList>
    </citation>
    <scope>NUCLEOTIDE SEQUENCE</scope>
    <source>
        <strain evidence="8">C1</strain>
    </source>
</reference>
<evidence type="ECO:0000256" key="3">
    <source>
        <dbReference type="ARBA" id="ARBA00022723"/>
    </source>
</evidence>
<dbReference type="GO" id="GO:0046872">
    <property type="term" value="F:metal ion binding"/>
    <property type="evidence" value="ECO:0007669"/>
    <property type="project" value="UniProtKB-KW"/>
</dbReference>
<dbReference type="RefSeq" id="WP_166399680.1">
    <property type="nucleotide sequence ID" value="NZ_JAANAS010000037.1"/>
</dbReference>
<organism evidence="8 9">
    <name type="scientific">Psychroflexus maritimus</name>
    <dbReference type="NCBI Taxonomy" id="2714865"/>
    <lineage>
        <taxon>Bacteria</taxon>
        <taxon>Pseudomonadati</taxon>
        <taxon>Bacteroidota</taxon>
        <taxon>Flavobacteriia</taxon>
        <taxon>Flavobacteriales</taxon>
        <taxon>Flavobacteriaceae</taxon>
        <taxon>Psychroflexus</taxon>
    </lineage>
</organism>
<evidence type="ECO:0000313" key="9">
    <source>
        <dbReference type="Proteomes" id="UP000643701"/>
    </source>
</evidence>
<sequence>MIHQYKVEGMTCGNCKKHVEEALASLSEVKSVEVDLEQGEARIDLAKHLTEEELQQSVGSKYSITQKSDFDTNKTEASAENKTKFQQLKPLFLIFFYITSASVLLNISNFSIEEFMLDFMGLFFIVFSFFKFLDYKGFPDSFAMYDPIAKVFKPYAWVYPFIETALGLAFFFRFQLELALVLTILILGVTSIGVTKSLFSKNTIKCACLGTALNLPMTEATFIENAIMLIMATSMLLMI</sequence>